<evidence type="ECO:0000313" key="1">
    <source>
        <dbReference type="EMBL" id="KGN29058.1"/>
    </source>
</evidence>
<gene>
    <name evidence="1" type="ORF">N798_15710</name>
</gene>
<dbReference type="RefSeq" id="WP_035950125.1">
    <property type="nucleotide sequence ID" value="NZ_AVPI01000067.1"/>
</dbReference>
<comment type="caution">
    <text evidence="1">The sequence shown here is derived from an EMBL/GenBank/DDBJ whole genome shotgun (WGS) entry which is preliminary data.</text>
</comment>
<accession>A0ABR4XA37</accession>
<keyword evidence="2" id="KW-1185">Reference proteome</keyword>
<name>A0ABR4XA37_9MICO</name>
<protein>
    <submittedName>
        <fullName evidence="1">Uncharacterized protein</fullName>
    </submittedName>
</protein>
<evidence type="ECO:0000313" key="2">
    <source>
        <dbReference type="Proteomes" id="UP000029990"/>
    </source>
</evidence>
<dbReference type="EMBL" id="AVPI01000067">
    <property type="protein sequence ID" value="KGN29058.1"/>
    <property type="molecule type" value="Genomic_DNA"/>
</dbReference>
<dbReference type="Proteomes" id="UP000029990">
    <property type="component" value="Unassembled WGS sequence"/>
</dbReference>
<reference evidence="1 2" key="1">
    <citation type="submission" date="2013-08" db="EMBL/GenBank/DDBJ databases">
        <title>The genome sequence of Knoellia flava.</title>
        <authorList>
            <person name="Zhu W."/>
            <person name="Wang G."/>
        </authorList>
    </citation>
    <scope>NUCLEOTIDE SEQUENCE [LARGE SCALE GENOMIC DNA]</scope>
    <source>
        <strain evidence="1 2">TL1</strain>
    </source>
</reference>
<proteinExistence type="predicted"/>
<sequence>MDQPTAAAVDEAGQAVVRRRGTAAGALQRISMRARPSFVVTGTQRIVRQAGPVAVVATFFIVGSLVDLRKVNGKDVERASVHLLFTPWYPEGEQQVNDSRAWLEFGA</sequence>
<organism evidence="1 2">
    <name type="scientific">Knoellia flava TL1</name>
    <dbReference type="NCBI Taxonomy" id="1385518"/>
    <lineage>
        <taxon>Bacteria</taxon>
        <taxon>Bacillati</taxon>
        <taxon>Actinomycetota</taxon>
        <taxon>Actinomycetes</taxon>
        <taxon>Micrococcales</taxon>
        <taxon>Intrasporangiaceae</taxon>
        <taxon>Knoellia</taxon>
    </lineage>
</organism>